<dbReference type="EMBL" id="CP000513">
    <property type="protein sequence ID" value="ABQ14334.1"/>
    <property type="molecule type" value="Genomic_DNA"/>
</dbReference>
<reference evidence="2 3" key="1">
    <citation type="journal article" date="2007" name="Nat. Biotechnol.">
        <title>Genome sequence and identification of candidate vaccine antigens from the animal pathogen Dichelobacter nodosus.</title>
        <authorList>
            <person name="Myers G.S."/>
            <person name="Parker D."/>
            <person name="Al-Hasani K."/>
            <person name="Kennan R.M."/>
            <person name="Seemann T."/>
            <person name="Ren Q."/>
            <person name="Badger J.H."/>
            <person name="Selengut J.D."/>
            <person name="Deboy R.T."/>
            <person name="Tettelin H."/>
            <person name="Boyce J.D."/>
            <person name="McCarl V.P."/>
            <person name="Han X."/>
            <person name="Nelson W.C."/>
            <person name="Madupu R."/>
            <person name="Mohamoud Y."/>
            <person name="Holley T."/>
            <person name="Fedorova N."/>
            <person name="Khouri H."/>
            <person name="Bottomley S.P."/>
            <person name="Whittington R.J."/>
            <person name="Adler B."/>
            <person name="Songer J.G."/>
            <person name="Rood J.I."/>
            <person name="Paulsen I.T."/>
        </authorList>
    </citation>
    <scope>NUCLEOTIDE SEQUENCE [LARGE SCALE GENOMIC DNA]</scope>
    <source>
        <strain evidence="2 3">VCS1703A</strain>
    </source>
</reference>
<sequence>MMLIFWAVFFILLAIHLSVLAIFWDKNDAKQRWGQFLGLCFIVFFMLFIGIAMIFSTEFKRAAPPIVPKIAKVNAPQKPQTTIVIEKSARQRQQELAAYTICYDYIFRTSDYPESLEPHQFKSHFSYDEEGQLTVIVRFFALNSQQKRVSMIAECQFSDGEYPSLTVWSE</sequence>
<dbReference type="STRING" id="246195.DNO_0617"/>
<evidence type="ECO:0000313" key="3">
    <source>
        <dbReference type="Proteomes" id="UP000000248"/>
    </source>
</evidence>
<accession>A5EVC4</accession>
<keyword evidence="1" id="KW-0472">Membrane</keyword>
<keyword evidence="1" id="KW-0812">Transmembrane</keyword>
<gene>
    <name evidence="2" type="ordered locus">DNO_0617</name>
</gene>
<dbReference type="HOGENOM" id="CLU_1568247_0_0_6"/>
<proteinExistence type="predicted"/>
<dbReference type="AlphaFoldDB" id="A5EVC4"/>
<dbReference type="KEGG" id="dno:DNO_0617"/>
<evidence type="ECO:0000256" key="1">
    <source>
        <dbReference type="SAM" id="Phobius"/>
    </source>
</evidence>
<name>A5EVC4_DICNV</name>
<keyword evidence="1" id="KW-1133">Transmembrane helix</keyword>
<evidence type="ECO:0000313" key="2">
    <source>
        <dbReference type="EMBL" id="ABQ14334.1"/>
    </source>
</evidence>
<keyword evidence="3" id="KW-1185">Reference proteome</keyword>
<protein>
    <submittedName>
        <fullName evidence="2">Uncharacterized protein</fullName>
    </submittedName>
</protein>
<dbReference type="Proteomes" id="UP000000248">
    <property type="component" value="Chromosome"/>
</dbReference>
<organism evidence="2 3">
    <name type="scientific">Dichelobacter nodosus (strain VCS1703A)</name>
    <dbReference type="NCBI Taxonomy" id="246195"/>
    <lineage>
        <taxon>Bacteria</taxon>
        <taxon>Pseudomonadati</taxon>
        <taxon>Pseudomonadota</taxon>
        <taxon>Gammaproteobacteria</taxon>
        <taxon>Cardiobacteriales</taxon>
        <taxon>Cardiobacteriaceae</taxon>
        <taxon>Dichelobacter</taxon>
    </lineage>
</organism>
<feature type="transmembrane region" description="Helical" evidence="1">
    <location>
        <begin position="36"/>
        <end position="55"/>
    </location>
</feature>